<dbReference type="EMBL" id="JBDXMX010000001">
    <property type="protein sequence ID" value="MEO9246146.1"/>
    <property type="molecule type" value="Genomic_DNA"/>
</dbReference>
<dbReference type="NCBIfam" id="TIGR01509">
    <property type="entry name" value="HAD-SF-IA-v3"/>
    <property type="match status" value="1"/>
</dbReference>
<dbReference type="InterPro" id="IPR006439">
    <property type="entry name" value="HAD-SF_hydro_IA"/>
</dbReference>
<dbReference type="Pfam" id="PF00702">
    <property type="entry name" value="Hydrolase"/>
    <property type="match status" value="1"/>
</dbReference>
<dbReference type="RefSeq" id="WP_347918067.1">
    <property type="nucleotide sequence ID" value="NZ_JBDXMX010000001.1"/>
</dbReference>
<keyword evidence="3" id="KW-1185">Reference proteome</keyword>
<evidence type="ECO:0000313" key="3">
    <source>
        <dbReference type="Proteomes" id="UP001484097"/>
    </source>
</evidence>
<proteinExistence type="predicted"/>
<dbReference type="InterPro" id="IPR023198">
    <property type="entry name" value="PGP-like_dom2"/>
</dbReference>
<dbReference type="GO" id="GO:0016787">
    <property type="term" value="F:hydrolase activity"/>
    <property type="evidence" value="ECO:0007669"/>
    <property type="project" value="UniProtKB-KW"/>
</dbReference>
<accession>A0ABV0IDB0</accession>
<evidence type="ECO:0000256" key="1">
    <source>
        <dbReference type="SAM" id="MobiDB-lite"/>
    </source>
</evidence>
<dbReference type="SUPFAM" id="SSF56784">
    <property type="entry name" value="HAD-like"/>
    <property type="match status" value="1"/>
</dbReference>
<gene>
    <name evidence="2" type="ORF">ABDK96_00410</name>
</gene>
<reference evidence="2 3" key="1">
    <citation type="submission" date="2024-05" db="EMBL/GenBank/DDBJ databases">
        <authorList>
            <person name="Yi C."/>
        </authorList>
    </citation>
    <scope>NUCLEOTIDE SEQUENCE [LARGE SCALE GENOMIC DNA]</scope>
    <source>
        <strain evidence="2 3">XS13</strain>
    </source>
</reference>
<protein>
    <submittedName>
        <fullName evidence="2">HAD family hydrolase</fullName>
    </submittedName>
</protein>
<dbReference type="Gene3D" id="1.10.150.240">
    <property type="entry name" value="Putative phosphatase, domain 2"/>
    <property type="match status" value="1"/>
</dbReference>
<dbReference type="InterPro" id="IPR036412">
    <property type="entry name" value="HAD-like_sf"/>
</dbReference>
<feature type="region of interest" description="Disordered" evidence="1">
    <location>
        <begin position="1"/>
        <end position="29"/>
    </location>
</feature>
<dbReference type="PANTHER" id="PTHR18901">
    <property type="entry name" value="2-DEOXYGLUCOSE-6-PHOSPHATE PHOSPHATASE 2"/>
    <property type="match status" value="1"/>
</dbReference>
<organism evidence="2 3">
    <name type="scientific">Citricoccus nitrophenolicus</name>
    <dbReference type="NCBI Taxonomy" id="863575"/>
    <lineage>
        <taxon>Bacteria</taxon>
        <taxon>Bacillati</taxon>
        <taxon>Actinomycetota</taxon>
        <taxon>Actinomycetes</taxon>
        <taxon>Micrococcales</taxon>
        <taxon>Micrococcaceae</taxon>
        <taxon>Citricoccus</taxon>
    </lineage>
</organism>
<dbReference type="SFLD" id="SFLDG01129">
    <property type="entry name" value="C1.5:_HAD__Beta-PGM__Phosphata"/>
    <property type="match status" value="1"/>
</dbReference>
<dbReference type="Gene3D" id="3.40.50.1000">
    <property type="entry name" value="HAD superfamily/HAD-like"/>
    <property type="match status" value="1"/>
</dbReference>
<dbReference type="PANTHER" id="PTHR18901:SF38">
    <property type="entry name" value="PSEUDOURIDINE-5'-PHOSPHATASE"/>
    <property type="match status" value="1"/>
</dbReference>
<name>A0ABV0IDB0_9MICC</name>
<evidence type="ECO:0000313" key="2">
    <source>
        <dbReference type="EMBL" id="MEO9246146.1"/>
    </source>
</evidence>
<dbReference type="InterPro" id="IPR023214">
    <property type="entry name" value="HAD_sf"/>
</dbReference>
<dbReference type="Proteomes" id="UP001484097">
    <property type="component" value="Unassembled WGS sequence"/>
</dbReference>
<keyword evidence="2" id="KW-0378">Hydrolase</keyword>
<dbReference type="SFLD" id="SFLDS00003">
    <property type="entry name" value="Haloacid_Dehalogenase"/>
    <property type="match status" value="1"/>
</dbReference>
<sequence>MPLRPTPGVPHTHGLSDPTTAADGASGGGAGPLPSAVFWDMDGTLVDTEPLWNASQRALVEQDGGRWTTELAHSLVGQALDHGARLLQDAGVTLGVGEIIEHTMTDVVRAVRRTVPWRPGAREMLAALRHAEVPCALVTMSHAPLAAVFAESLPAGTLEFLVTGDMVLRGKPDPEPYTTALGVMARRHAGLDPSACVAVEDSLPGLRSAAGAGLATVAVPHVMAVPDDPRWEQWTTLAGRTPGQLAQVAARRSAAS</sequence>
<dbReference type="CDD" id="cd07505">
    <property type="entry name" value="HAD_BPGM-like"/>
    <property type="match status" value="1"/>
</dbReference>
<comment type="caution">
    <text evidence="2">The sequence shown here is derived from an EMBL/GenBank/DDBJ whole genome shotgun (WGS) entry which is preliminary data.</text>
</comment>